<keyword evidence="1" id="KW-1133">Transmembrane helix</keyword>
<dbReference type="Gene3D" id="1.25.40.10">
    <property type="entry name" value="Tetratricopeptide repeat domain"/>
    <property type="match status" value="1"/>
</dbReference>
<dbReference type="EMBL" id="QRAN01000007">
    <property type="protein sequence ID" value="RLQ22244.1"/>
    <property type="molecule type" value="Genomic_DNA"/>
</dbReference>
<dbReference type="AlphaFoldDB" id="A0A3L7DYC0"/>
<organism evidence="3 4">
    <name type="scientific">Seongchinamella sediminis</name>
    <dbReference type="NCBI Taxonomy" id="2283635"/>
    <lineage>
        <taxon>Bacteria</taxon>
        <taxon>Pseudomonadati</taxon>
        <taxon>Pseudomonadota</taxon>
        <taxon>Gammaproteobacteria</taxon>
        <taxon>Cellvibrionales</taxon>
        <taxon>Halieaceae</taxon>
        <taxon>Seongchinamella</taxon>
    </lineage>
</organism>
<dbReference type="Gene3D" id="3.40.50.10140">
    <property type="entry name" value="Toll/interleukin-1 receptor homology (TIR) domain"/>
    <property type="match status" value="1"/>
</dbReference>
<dbReference type="RefSeq" id="WP_117953718.1">
    <property type="nucleotide sequence ID" value="NZ_QRAN01000007.1"/>
</dbReference>
<name>A0A3L7DYC0_9GAMM</name>
<gene>
    <name evidence="3" type="ORF">DWB85_08115</name>
</gene>
<dbReference type="OrthoDB" id="7308181at2"/>
<dbReference type="SUPFAM" id="SSF52200">
    <property type="entry name" value="Toll/Interleukin receptor TIR domain"/>
    <property type="match status" value="1"/>
</dbReference>
<sequence>MPAFKYKAFISYSHEDEAIARWLHRALESYRPPRGAQAPAAASPHSSNYPLRPIFRDQEELVAAANLSNSLVEALRQSEYLIVICSPSAARSHWTGQEIIEFKKIHGADNIIAVIAEGDPGQSFPAPLRQQVLPSGEIGAAVLEPLAADIQGGRSSRRLALHKVAATLLGVDLDRLVQREAQRRYRFLALVAAATTVGMVAMGWLTYTAVDQRRAADAARLLADQSRLLAEQRREDAEGLIEFMLGDLRQKLQPVGRLDVLDSVGAKALEYYAGQEQQTLSADSLGRRARALHLLGEISDMKGDTEAAEDRFSLAAESTRLLMEANPQDPRHIFNHAQSVFWVGMVDYQQGRFAEARVSFEQYLHYAEQLLGMAPDEPEWLLEVFYGHQALGGLAVEVQNWAAAETSLVSAVDTLRELRRQGEPHLLEWAGIHSWLFSVYLHQKHFDRARQHNQEEVKAFGQILAADPSDYTARLQLVIARRGGAQLAMIGGDPGAALTLLEPLARELEALAAFEPDQTQTVEQAVLLLQDLAEVRLARGELALAAELAQNCLQQAQNLVQRDDSILVWQVELDWKCRYLAARTAYLQGEVEVAQRLLDSYYPQLAADYAQLSAQKEAPLLLGQSSLLRGDIVYTQGRESDARELWSRADAVLSGDVEALEPRRIATLAAVASRLGLRQRAAALAAYLRKVEYRYPGLESGAD</sequence>
<dbReference type="InterPro" id="IPR015032">
    <property type="entry name" value="ThsB__TIR-like_domain"/>
</dbReference>
<dbReference type="Pfam" id="PF08937">
    <property type="entry name" value="ThsB_TIR"/>
    <property type="match status" value="1"/>
</dbReference>
<dbReference type="SUPFAM" id="SSF48452">
    <property type="entry name" value="TPR-like"/>
    <property type="match status" value="1"/>
</dbReference>
<dbReference type="InterPro" id="IPR011990">
    <property type="entry name" value="TPR-like_helical_dom_sf"/>
</dbReference>
<feature type="transmembrane region" description="Helical" evidence="1">
    <location>
        <begin position="185"/>
        <end position="207"/>
    </location>
</feature>
<reference evidence="3 4" key="1">
    <citation type="submission" date="2018-07" db="EMBL/GenBank/DDBJ databases">
        <title>Halioglobus sp. genome submission.</title>
        <authorList>
            <person name="Ye M.-Q."/>
            <person name="Du Z.-J."/>
        </authorList>
    </citation>
    <scope>NUCLEOTIDE SEQUENCE [LARGE SCALE GENOMIC DNA]</scope>
    <source>
        <strain evidence="3 4">U0301</strain>
    </source>
</reference>
<evidence type="ECO:0000313" key="4">
    <source>
        <dbReference type="Proteomes" id="UP000265509"/>
    </source>
</evidence>
<keyword evidence="1" id="KW-0812">Transmembrane</keyword>
<dbReference type="InterPro" id="IPR035897">
    <property type="entry name" value="Toll_tir_struct_dom_sf"/>
</dbReference>
<evidence type="ECO:0000256" key="1">
    <source>
        <dbReference type="SAM" id="Phobius"/>
    </source>
</evidence>
<keyword evidence="1" id="KW-0472">Membrane</keyword>
<keyword evidence="4" id="KW-1185">Reference proteome</keyword>
<proteinExistence type="predicted"/>
<comment type="caution">
    <text evidence="3">The sequence shown here is derived from an EMBL/GenBank/DDBJ whole genome shotgun (WGS) entry which is preliminary data.</text>
</comment>
<protein>
    <submittedName>
        <fullName evidence="3">TIR domain-containing protein</fullName>
    </submittedName>
</protein>
<feature type="domain" description="Thoeris protein ThsB TIR-like" evidence="2">
    <location>
        <begin position="9"/>
        <end position="116"/>
    </location>
</feature>
<evidence type="ECO:0000259" key="2">
    <source>
        <dbReference type="Pfam" id="PF08937"/>
    </source>
</evidence>
<dbReference type="Proteomes" id="UP000265509">
    <property type="component" value="Unassembled WGS sequence"/>
</dbReference>
<evidence type="ECO:0000313" key="3">
    <source>
        <dbReference type="EMBL" id="RLQ22244.1"/>
    </source>
</evidence>
<accession>A0A3L7DYC0</accession>